<evidence type="ECO:0000313" key="1">
    <source>
        <dbReference type="EMBL" id="KAL3267510.1"/>
    </source>
</evidence>
<evidence type="ECO:0000313" key="2">
    <source>
        <dbReference type="Proteomes" id="UP001516400"/>
    </source>
</evidence>
<keyword evidence="2" id="KW-1185">Reference proteome</keyword>
<comment type="caution">
    <text evidence="1">The sequence shown here is derived from an EMBL/GenBank/DDBJ whole genome shotgun (WGS) entry which is preliminary data.</text>
</comment>
<dbReference type="AlphaFoldDB" id="A0ABD2MM91"/>
<dbReference type="EMBL" id="JABFTP020000001">
    <property type="protein sequence ID" value="KAL3267510.1"/>
    <property type="molecule type" value="Genomic_DNA"/>
</dbReference>
<organism evidence="1 2">
    <name type="scientific">Cryptolaemus montrouzieri</name>
    <dbReference type="NCBI Taxonomy" id="559131"/>
    <lineage>
        <taxon>Eukaryota</taxon>
        <taxon>Metazoa</taxon>
        <taxon>Ecdysozoa</taxon>
        <taxon>Arthropoda</taxon>
        <taxon>Hexapoda</taxon>
        <taxon>Insecta</taxon>
        <taxon>Pterygota</taxon>
        <taxon>Neoptera</taxon>
        <taxon>Endopterygota</taxon>
        <taxon>Coleoptera</taxon>
        <taxon>Polyphaga</taxon>
        <taxon>Cucujiformia</taxon>
        <taxon>Coccinelloidea</taxon>
        <taxon>Coccinellidae</taxon>
        <taxon>Scymninae</taxon>
        <taxon>Scymnini</taxon>
        <taxon>Cryptolaemus</taxon>
    </lineage>
</organism>
<accession>A0ABD2MM91</accession>
<name>A0ABD2MM91_9CUCU</name>
<sequence length="168" mass="19710">MVKCKKKMIQTLPECEGECIILPEIIYEKSIQCIPQDINALCYHKNVEVLHTCDCGMHSRQKLMNNNQYVRQEYISQNITPYPSVQPQTTQRYPSQQYTNSCCFHPCHDKCTKTCYDNIYKPPEMLEKFRYPAVFHKTSVHVLFVQEGEKTAEKESVNVELFLQGMFL</sequence>
<dbReference type="Proteomes" id="UP001516400">
    <property type="component" value="Unassembled WGS sequence"/>
</dbReference>
<reference evidence="1 2" key="1">
    <citation type="journal article" date="2021" name="BMC Biol.">
        <title>Horizontally acquired antibacterial genes associated with adaptive radiation of ladybird beetles.</title>
        <authorList>
            <person name="Li H.S."/>
            <person name="Tang X.F."/>
            <person name="Huang Y.H."/>
            <person name="Xu Z.Y."/>
            <person name="Chen M.L."/>
            <person name="Du X.Y."/>
            <person name="Qiu B.Y."/>
            <person name="Chen P.T."/>
            <person name="Zhang W."/>
            <person name="Slipinski A."/>
            <person name="Escalona H.E."/>
            <person name="Waterhouse R.M."/>
            <person name="Zwick A."/>
            <person name="Pang H."/>
        </authorList>
    </citation>
    <scope>NUCLEOTIDE SEQUENCE [LARGE SCALE GENOMIC DNA]</scope>
    <source>
        <strain evidence="1">SYSU2018</strain>
    </source>
</reference>
<protein>
    <submittedName>
        <fullName evidence="1">Uncharacterized protein</fullName>
    </submittedName>
</protein>
<proteinExistence type="predicted"/>
<gene>
    <name evidence="1" type="ORF">HHI36_011633</name>
</gene>